<feature type="compositionally biased region" description="Polar residues" evidence="3">
    <location>
        <begin position="791"/>
        <end position="819"/>
    </location>
</feature>
<feature type="compositionally biased region" description="Polar residues" evidence="3">
    <location>
        <begin position="17"/>
        <end position="26"/>
    </location>
</feature>
<feature type="region of interest" description="Disordered" evidence="3">
    <location>
        <begin position="1"/>
        <end position="26"/>
    </location>
</feature>
<dbReference type="GO" id="GO:0003677">
    <property type="term" value="F:DNA binding"/>
    <property type="evidence" value="ECO:0007669"/>
    <property type="project" value="InterPro"/>
</dbReference>
<sequence length="983" mass="110105">MAFGRSTSSQLQTQLSHPEQGQIEQSPCYTTPFYDILRHDYLPSRVQGVVAGGGGFQYKCSYQTATATAPSIKQEDATMPGKRTASGEPEGTPVKQPKTDRPEEFSKQVRTKLQTSTRTGQACDRCKVCIGVALSESFIPMLIRPLNAQVRKIRCDGLPGGCSPCLANNTECRTTDRITGRATQRGYVEGLEHAKHNLELRVRELEQKCIQNGLDVKPSNEYHDAAPPSFAYNQPSNAQAPAWSPATSAYVPQADNAMASQQQSAGMLSALPNPRIEGGVDDYLGVSMDNLYVSEIKGTALSILGMTIDIADFQSDDMDEPDKISSHQMLYNKSYQAFLQSTLNINPRLEGVELPPRDEAFMYSMWYFRVINPYVPLLHKPTFMKLLTSWYDDPTFRPAVAETVMVHMVFAIMFFQYATRNREDPQQHRVLTHTSNKHYHYSLSFFYQLCVSHTAKDAQALTLICVHLRNFPKPGASWLLTQIAMSLSIELGLHRSAKKWVGENPPNPLEVEMRKRTFWILLTIHVTLAGKLGRPMAFRYEDFDCEIPEEMDDELLSENGLDTTRPAHCLHKIGLHGFRIVPLFIDMFNTIYAVRRQPDNYMPTVRSLEAKFETWKAGYPPELLSVEPGQDEQERRVFSLYTETWEQEFRLLLRHPSVAGTTDAAFRSESMRLCVASSRQMLQSVQQLHKYKSLDTTWYQSAVFVLAITTTLFSQWEKRNDLTATDIMALREEMDSWLEIISEVGFLLGSGMRLRDAVRNVTEQTLGLLTRALPTRNAFAQNNLKQEKSPPQHSVPPLTNTYSKPSTYSFGSTTSNGNGASVPAYIPADDHLPHQQTPYPQATQYQNYAESASSTYTPQENHPYTPYPASGTQEAPLLAGFATQASQIAPDTWQRRDSQIPSSSSQAWHQWANTLTNSLDPQESYSANALMQLGTGDIHPNTAQTSHEMATSSAEVLDQGQLAGQVQWPLNIFDIGGGGGETS</sequence>
<dbReference type="PANTHER" id="PTHR46910:SF4">
    <property type="entry name" value="ZN(2)-C6 FUNGAL-TYPE DOMAIN-CONTAINING PROTEIN"/>
    <property type="match status" value="1"/>
</dbReference>
<dbReference type="GO" id="GO:0006351">
    <property type="term" value="P:DNA-templated transcription"/>
    <property type="evidence" value="ECO:0007669"/>
    <property type="project" value="InterPro"/>
</dbReference>
<dbReference type="CDD" id="cd12148">
    <property type="entry name" value="fungal_TF_MHR"/>
    <property type="match status" value="1"/>
</dbReference>
<gene>
    <name evidence="5" type="primary">acu-15_1</name>
    <name evidence="5" type="ORF">LARI1_G004981</name>
</gene>
<dbReference type="PANTHER" id="PTHR46910">
    <property type="entry name" value="TRANSCRIPTION FACTOR PDR1"/>
    <property type="match status" value="1"/>
</dbReference>
<dbReference type="Pfam" id="PF04082">
    <property type="entry name" value="Fungal_trans"/>
    <property type="match status" value="1"/>
</dbReference>
<dbReference type="SMART" id="SM00906">
    <property type="entry name" value="Fungal_trans"/>
    <property type="match status" value="1"/>
</dbReference>
<dbReference type="CDD" id="cd00067">
    <property type="entry name" value="GAL4"/>
    <property type="match status" value="1"/>
</dbReference>
<dbReference type="EMBL" id="QGMF01000263">
    <property type="protein sequence ID" value="TVY17363.1"/>
    <property type="molecule type" value="Genomic_DNA"/>
</dbReference>
<dbReference type="InterPro" id="IPR007219">
    <property type="entry name" value="XnlR_reg_dom"/>
</dbReference>
<evidence type="ECO:0000259" key="4">
    <source>
        <dbReference type="SMART" id="SM00906"/>
    </source>
</evidence>
<feature type="domain" description="Xylanolytic transcriptional activator regulatory" evidence="4">
    <location>
        <begin position="477"/>
        <end position="554"/>
    </location>
</feature>
<feature type="compositionally biased region" description="Low complexity" evidence="3">
    <location>
        <begin position="1"/>
        <end position="16"/>
    </location>
</feature>
<organism evidence="5 6">
    <name type="scientific">Lachnellula arida</name>
    <dbReference type="NCBI Taxonomy" id="1316785"/>
    <lineage>
        <taxon>Eukaryota</taxon>
        <taxon>Fungi</taxon>
        <taxon>Dikarya</taxon>
        <taxon>Ascomycota</taxon>
        <taxon>Pezizomycotina</taxon>
        <taxon>Leotiomycetes</taxon>
        <taxon>Helotiales</taxon>
        <taxon>Lachnaceae</taxon>
        <taxon>Lachnellula</taxon>
    </lineage>
</organism>
<evidence type="ECO:0000313" key="6">
    <source>
        <dbReference type="Proteomes" id="UP000469559"/>
    </source>
</evidence>
<feature type="compositionally biased region" description="Basic and acidic residues" evidence="3">
    <location>
        <begin position="97"/>
        <end position="107"/>
    </location>
</feature>
<keyword evidence="2" id="KW-0539">Nucleus</keyword>
<feature type="region of interest" description="Disordered" evidence="3">
    <location>
        <begin position="69"/>
        <end position="107"/>
    </location>
</feature>
<name>A0A8T9BG60_9HELO</name>
<accession>A0A8T9BG60</accession>
<dbReference type="Proteomes" id="UP000469559">
    <property type="component" value="Unassembled WGS sequence"/>
</dbReference>
<evidence type="ECO:0000256" key="1">
    <source>
        <dbReference type="ARBA" id="ARBA00022723"/>
    </source>
</evidence>
<evidence type="ECO:0000256" key="3">
    <source>
        <dbReference type="SAM" id="MobiDB-lite"/>
    </source>
</evidence>
<dbReference type="InterPro" id="IPR001138">
    <property type="entry name" value="Zn2Cys6_DnaBD"/>
</dbReference>
<protein>
    <submittedName>
        <fullName evidence="5">Transcriptional activator protein acu-15</fullName>
    </submittedName>
</protein>
<proteinExistence type="predicted"/>
<dbReference type="GO" id="GO:0008270">
    <property type="term" value="F:zinc ion binding"/>
    <property type="evidence" value="ECO:0007669"/>
    <property type="project" value="InterPro"/>
</dbReference>
<dbReference type="AlphaFoldDB" id="A0A8T9BG60"/>
<dbReference type="InterPro" id="IPR036864">
    <property type="entry name" value="Zn2-C6_fun-type_DNA-bd_sf"/>
</dbReference>
<dbReference type="OrthoDB" id="4456959at2759"/>
<keyword evidence="6" id="KW-1185">Reference proteome</keyword>
<dbReference type="InterPro" id="IPR050987">
    <property type="entry name" value="AtrR-like"/>
</dbReference>
<evidence type="ECO:0000256" key="2">
    <source>
        <dbReference type="ARBA" id="ARBA00023242"/>
    </source>
</evidence>
<evidence type="ECO:0000313" key="5">
    <source>
        <dbReference type="EMBL" id="TVY17363.1"/>
    </source>
</evidence>
<feature type="region of interest" description="Disordered" evidence="3">
    <location>
        <begin position="782"/>
        <end position="838"/>
    </location>
</feature>
<comment type="caution">
    <text evidence="5">The sequence shown here is derived from an EMBL/GenBank/DDBJ whole genome shotgun (WGS) entry which is preliminary data.</text>
</comment>
<dbReference type="GO" id="GO:0000981">
    <property type="term" value="F:DNA-binding transcription factor activity, RNA polymerase II-specific"/>
    <property type="evidence" value="ECO:0007669"/>
    <property type="project" value="InterPro"/>
</dbReference>
<reference evidence="5 6" key="1">
    <citation type="submission" date="2018-05" db="EMBL/GenBank/DDBJ databases">
        <title>Whole genome sequencing for identification of molecular markers to develop diagnostic detection tools for the regulated plant pathogen Lachnellula willkommii.</title>
        <authorList>
            <person name="Giroux E."/>
            <person name="Bilodeau G."/>
        </authorList>
    </citation>
    <scope>NUCLEOTIDE SEQUENCE [LARGE SCALE GENOMIC DNA]</scope>
    <source>
        <strain evidence="5 6">CBS 203.66</strain>
    </source>
</reference>
<keyword evidence="1" id="KW-0479">Metal-binding</keyword>
<dbReference type="Gene3D" id="4.10.240.10">
    <property type="entry name" value="Zn(2)-C6 fungal-type DNA-binding domain"/>
    <property type="match status" value="1"/>
</dbReference>